<organism evidence="4 5">
    <name type="scientific">Rubripirellula reticaptiva</name>
    <dbReference type="NCBI Taxonomy" id="2528013"/>
    <lineage>
        <taxon>Bacteria</taxon>
        <taxon>Pseudomonadati</taxon>
        <taxon>Planctomycetota</taxon>
        <taxon>Planctomycetia</taxon>
        <taxon>Pirellulales</taxon>
        <taxon>Pirellulaceae</taxon>
        <taxon>Rubripirellula</taxon>
    </lineage>
</organism>
<gene>
    <name evidence="4" type="ORF">Poly59_10610</name>
</gene>
<dbReference type="PANTHER" id="PTHR10655">
    <property type="entry name" value="LYSOPHOSPHOLIPASE-RELATED"/>
    <property type="match status" value="1"/>
</dbReference>
<sequence>MSLTATRTHIAPLDCIVVDGGPDPSIAVVICHGYGASYDDLAPLAGEWISMIGDAAKKLRFVFPDAPNSLAEMGMPDARAWWPINMAALAQSVQASRFDELHKHEPPGIAAAREALCETIRAVKTDLGGKETPLVLGGFSQGAMLSTDVAVRGDIDPPAALLLFSGTLVCEKHWKAGLSRLTETKVFQSHGTVDPILPFASAEKLRDLIASRKIPIKFHSFVGPHTIDGESVAITAQMLADTANGE</sequence>
<comment type="caution">
    <text evidence="4">The sequence shown here is derived from an EMBL/GenBank/DDBJ whole genome shotgun (WGS) entry which is preliminary data.</text>
</comment>
<proteinExistence type="inferred from homology"/>
<dbReference type="InterPro" id="IPR029058">
    <property type="entry name" value="AB_hydrolase_fold"/>
</dbReference>
<keyword evidence="2" id="KW-0378">Hydrolase</keyword>
<keyword evidence="5" id="KW-1185">Reference proteome</keyword>
<evidence type="ECO:0000256" key="1">
    <source>
        <dbReference type="ARBA" id="ARBA00006499"/>
    </source>
</evidence>
<accession>A0A5C6FBH9</accession>
<dbReference type="SUPFAM" id="SSF53474">
    <property type="entry name" value="alpha/beta-Hydrolases"/>
    <property type="match status" value="1"/>
</dbReference>
<dbReference type="InterPro" id="IPR003140">
    <property type="entry name" value="PLipase/COase/thioEstase"/>
</dbReference>
<dbReference type="Gene3D" id="3.40.50.1820">
    <property type="entry name" value="alpha/beta hydrolase"/>
    <property type="match status" value="1"/>
</dbReference>
<evidence type="ECO:0000313" key="4">
    <source>
        <dbReference type="EMBL" id="TWU58152.1"/>
    </source>
</evidence>
<dbReference type="AlphaFoldDB" id="A0A5C6FBH9"/>
<dbReference type="RefSeq" id="WP_146532932.1">
    <property type="nucleotide sequence ID" value="NZ_SJPX01000001.1"/>
</dbReference>
<dbReference type="EMBL" id="SJPX01000001">
    <property type="protein sequence ID" value="TWU58152.1"/>
    <property type="molecule type" value="Genomic_DNA"/>
</dbReference>
<dbReference type="GO" id="GO:0016787">
    <property type="term" value="F:hydrolase activity"/>
    <property type="evidence" value="ECO:0007669"/>
    <property type="project" value="UniProtKB-KW"/>
</dbReference>
<dbReference type="InterPro" id="IPR050565">
    <property type="entry name" value="LYPA1-2/EST-like"/>
</dbReference>
<evidence type="ECO:0000256" key="2">
    <source>
        <dbReference type="ARBA" id="ARBA00022801"/>
    </source>
</evidence>
<comment type="similarity">
    <text evidence="1">Belongs to the AB hydrolase superfamily. AB hydrolase 2 family.</text>
</comment>
<dbReference type="OrthoDB" id="9795555at2"/>
<evidence type="ECO:0000259" key="3">
    <source>
        <dbReference type="Pfam" id="PF02230"/>
    </source>
</evidence>
<feature type="domain" description="Phospholipase/carboxylesterase/thioesterase" evidence="3">
    <location>
        <begin position="19"/>
        <end position="239"/>
    </location>
</feature>
<dbReference type="PANTHER" id="PTHR10655:SF17">
    <property type="entry name" value="LYSOPHOSPHOLIPASE-LIKE PROTEIN 1"/>
    <property type="match status" value="1"/>
</dbReference>
<dbReference type="Proteomes" id="UP000317977">
    <property type="component" value="Unassembled WGS sequence"/>
</dbReference>
<protein>
    <submittedName>
        <fullName evidence="4">Phospholipase/Carboxylesterase</fullName>
    </submittedName>
</protein>
<reference evidence="4 5" key="1">
    <citation type="submission" date="2019-02" db="EMBL/GenBank/DDBJ databases">
        <title>Deep-cultivation of Planctomycetes and their phenomic and genomic characterization uncovers novel biology.</title>
        <authorList>
            <person name="Wiegand S."/>
            <person name="Jogler M."/>
            <person name="Boedeker C."/>
            <person name="Pinto D."/>
            <person name="Vollmers J."/>
            <person name="Rivas-Marin E."/>
            <person name="Kohn T."/>
            <person name="Peeters S.H."/>
            <person name="Heuer A."/>
            <person name="Rast P."/>
            <person name="Oberbeckmann S."/>
            <person name="Bunk B."/>
            <person name="Jeske O."/>
            <person name="Meyerdierks A."/>
            <person name="Storesund J.E."/>
            <person name="Kallscheuer N."/>
            <person name="Luecker S."/>
            <person name="Lage O.M."/>
            <person name="Pohl T."/>
            <person name="Merkel B.J."/>
            <person name="Hornburger P."/>
            <person name="Mueller R.-W."/>
            <person name="Bruemmer F."/>
            <person name="Labrenz M."/>
            <person name="Spormann A.M."/>
            <person name="Op Den Camp H."/>
            <person name="Overmann J."/>
            <person name="Amann R."/>
            <person name="Jetten M.S.M."/>
            <person name="Mascher T."/>
            <person name="Medema M.H."/>
            <person name="Devos D.P."/>
            <person name="Kaster A.-K."/>
            <person name="Ovreas L."/>
            <person name="Rohde M."/>
            <person name="Galperin M.Y."/>
            <person name="Jogler C."/>
        </authorList>
    </citation>
    <scope>NUCLEOTIDE SEQUENCE [LARGE SCALE GENOMIC DNA]</scope>
    <source>
        <strain evidence="4 5">Poly59</strain>
    </source>
</reference>
<dbReference type="Pfam" id="PF02230">
    <property type="entry name" value="Abhydrolase_2"/>
    <property type="match status" value="1"/>
</dbReference>
<name>A0A5C6FBH9_9BACT</name>
<evidence type="ECO:0000313" key="5">
    <source>
        <dbReference type="Proteomes" id="UP000317977"/>
    </source>
</evidence>